<evidence type="ECO:0000313" key="2">
    <source>
        <dbReference type="Proteomes" id="UP001516400"/>
    </source>
</evidence>
<comment type="caution">
    <text evidence="1">The sequence shown here is derived from an EMBL/GenBank/DDBJ whole genome shotgun (WGS) entry which is preliminary data.</text>
</comment>
<dbReference type="AlphaFoldDB" id="A0ABD2P6M3"/>
<organism evidence="1 2">
    <name type="scientific">Cryptolaemus montrouzieri</name>
    <dbReference type="NCBI Taxonomy" id="559131"/>
    <lineage>
        <taxon>Eukaryota</taxon>
        <taxon>Metazoa</taxon>
        <taxon>Ecdysozoa</taxon>
        <taxon>Arthropoda</taxon>
        <taxon>Hexapoda</taxon>
        <taxon>Insecta</taxon>
        <taxon>Pterygota</taxon>
        <taxon>Neoptera</taxon>
        <taxon>Endopterygota</taxon>
        <taxon>Coleoptera</taxon>
        <taxon>Polyphaga</taxon>
        <taxon>Cucujiformia</taxon>
        <taxon>Coccinelloidea</taxon>
        <taxon>Coccinellidae</taxon>
        <taxon>Scymninae</taxon>
        <taxon>Scymnini</taxon>
        <taxon>Cryptolaemus</taxon>
    </lineage>
</organism>
<feature type="non-terminal residue" evidence="1">
    <location>
        <position position="1"/>
    </location>
</feature>
<feature type="non-terminal residue" evidence="1">
    <location>
        <position position="59"/>
    </location>
</feature>
<name>A0ABD2P6M3_9CUCU</name>
<evidence type="ECO:0000313" key="1">
    <source>
        <dbReference type="EMBL" id="KAL3286530.1"/>
    </source>
</evidence>
<proteinExistence type="predicted"/>
<protein>
    <submittedName>
        <fullName evidence="1">Uncharacterized protein</fullName>
    </submittedName>
</protein>
<gene>
    <name evidence="1" type="ORF">HHI36_001035</name>
</gene>
<keyword evidence="2" id="KW-1185">Reference proteome</keyword>
<dbReference type="EMBL" id="JABFTP020000185">
    <property type="protein sequence ID" value="KAL3286530.1"/>
    <property type="molecule type" value="Genomic_DNA"/>
</dbReference>
<accession>A0ABD2P6M3</accession>
<dbReference type="Proteomes" id="UP001516400">
    <property type="component" value="Unassembled WGS sequence"/>
</dbReference>
<reference evidence="1 2" key="1">
    <citation type="journal article" date="2021" name="BMC Biol.">
        <title>Horizontally acquired antibacterial genes associated with adaptive radiation of ladybird beetles.</title>
        <authorList>
            <person name="Li H.S."/>
            <person name="Tang X.F."/>
            <person name="Huang Y.H."/>
            <person name="Xu Z.Y."/>
            <person name="Chen M.L."/>
            <person name="Du X.Y."/>
            <person name="Qiu B.Y."/>
            <person name="Chen P.T."/>
            <person name="Zhang W."/>
            <person name="Slipinski A."/>
            <person name="Escalona H.E."/>
            <person name="Waterhouse R.M."/>
            <person name="Zwick A."/>
            <person name="Pang H."/>
        </authorList>
    </citation>
    <scope>NUCLEOTIDE SEQUENCE [LARGE SCALE GENOMIC DNA]</scope>
    <source>
        <strain evidence="1">SYSU2018</strain>
    </source>
</reference>
<sequence length="59" mass="6629">DVNLQKKTERANISNELIKQAVDEVLEATSIYKAAEDNKTDRTTLSTYVNRLKANTTSD</sequence>